<protein>
    <submittedName>
        <fullName evidence="1">Uncharacterized protein</fullName>
    </submittedName>
</protein>
<proteinExistence type="predicted"/>
<dbReference type="KEGG" id="aps:CFPG_P1-16"/>
<keyword evidence="1" id="KW-0614">Plasmid</keyword>
<reference evidence="2" key="1">
    <citation type="journal article" date="2008" name="Science">
        <title>Genome of an endosymbiont coupling N2 fixation to cellulolysis within RT protist cells in termite gut.</title>
        <authorList>
            <person name="Hongoh Y."/>
            <person name="Sharma V.K."/>
            <person name="Prakash T."/>
            <person name="Noda S."/>
            <person name="Toh H."/>
            <person name="Taylor T.D."/>
            <person name="Kudo T."/>
            <person name="Sakaki Y."/>
            <person name="Toyoda A."/>
            <person name="Hattori M."/>
            <person name="Ohkuma M."/>
        </authorList>
    </citation>
    <scope>NUCLEOTIDE SEQUENCE [LARGE SCALE GENOMIC DNA]</scope>
    <source>
        <plasmid evidence="2">pCFPG1</plasmid>
    </source>
</reference>
<dbReference type="Proteomes" id="UP000000723">
    <property type="component" value="Plasmid pCFPG1"/>
</dbReference>
<sequence>MFSDGIGSMHVEFARKHLFLANFKMGRLNYLLALQLQRLAEKNATERKFGGLNDV</sequence>
<geneLocation type="plasmid" evidence="1 2">
    <name>pCFPG1</name>
</geneLocation>
<keyword evidence="2" id="KW-1185">Reference proteome</keyword>
<evidence type="ECO:0000313" key="2">
    <source>
        <dbReference type="Proteomes" id="UP000000723"/>
    </source>
</evidence>
<dbReference type="HOGENOM" id="CLU_3021932_0_0_10"/>
<dbReference type="EMBL" id="AP010657">
    <property type="protein sequence ID" value="BAG84037.1"/>
    <property type="molecule type" value="Genomic_DNA"/>
</dbReference>
<gene>
    <name evidence="1" type="ordered locus">CFPG_P1-16</name>
</gene>
<accession>B6YS65</accession>
<organism evidence="1 2">
    <name type="scientific">Azobacteroides pseudotrichonymphae genomovar. CFP2</name>
    <dbReference type="NCBI Taxonomy" id="511995"/>
    <lineage>
        <taxon>Bacteria</taxon>
        <taxon>Pseudomonadati</taxon>
        <taxon>Bacteroidota</taxon>
        <taxon>Bacteroidia</taxon>
        <taxon>Bacteroidales</taxon>
        <taxon>Candidatus Azobacteroides</taxon>
    </lineage>
</organism>
<name>B6YS65_AZOPC</name>
<evidence type="ECO:0000313" key="1">
    <source>
        <dbReference type="EMBL" id="BAG84037.1"/>
    </source>
</evidence>
<dbReference type="AlphaFoldDB" id="B6YS65"/>